<organism evidence="2 3">
    <name type="scientific">Paraburkholderia fungorum</name>
    <dbReference type="NCBI Taxonomy" id="134537"/>
    <lineage>
        <taxon>Bacteria</taxon>
        <taxon>Pseudomonadati</taxon>
        <taxon>Pseudomonadota</taxon>
        <taxon>Betaproteobacteria</taxon>
        <taxon>Burkholderiales</taxon>
        <taxon>Burkholderiaceae</taxon>
        <taxon>Paraburkholderia</taxon>
    </lineage>
</organism>
<evidence type="ECO:0000259" key="1">
    <source>
        <dbReference type="PROSITE" id="PS50983"/>
    </source>
</evidence>
<sequence length="303" mass="31550">MSRRGFDIHRRRIVVGGVAAVVGMAGLNSRMAMAITKTAAPNRVIVIGGALAEIVYALDKSTMLVATDTSCTFPAAVLKLPKVGYQRTLSAEGVLSMHPDLILTSAEAGPPGVLQQIRQTGVNVVSFTETHNVDSLRKKIDGVARELGAMEDGAALRKRVDAEWDNAIKNVAASPLASRAQPLRVLFLLNPSGSQPMVAGQHTAADAMISYAGARNAIQGFDGYRSLSPEALIAAAPDVVLTTDDTLAVSGGAAAILGTPGFASTPAGRNSRIVSLDTLFLLGFGPRLPEAVMALNRQLVSAA</sequence>
<accession>A0A1H1IRN4</accession>
<dbReference type="SUPFAM" id="SSF53807">
    <property type="entry name" value="Helical backbone' metal receptor"/>
    <property type="match status" value="1"/>
</dbReference>
<evidence type="ECO:0000313" key="3">
    <source>
        <dbReference type="Proteomes" id="UP000183487"/>
    </source>
</evidence>
<dbReference type="PANTHER" id="PTHR30535:SF4">
    <property type="entry name" value="HEMIN-BINDING PERIPLASMIC PROTEIN HMUT"/>
    <property type="match status" value="1"/>
</dbReference>
<evidence type="ECO:0000313" key="2">
    <source>
        <dbReference type="EMBL" id="SDR40016.1"/>
    </source>
</evidence>
<dbReference type="EMBL" id="FNKP01000002">
    <property type="protein sequence ID" value="SDR40016.1"/>
    <property type="molecule type" value="Genomic_DNA"/>
</dbReference>
<keyword evidence="3" id="KW-1185">Reference proteome</keyword>
<protein>
    <submittedName>
        <fullName evidence="2">Iron complex transport system substrate-binding protein</fullName>
    </submittedName>
</protein>
<dbReference type="RefSeq" id="WP_074770474.1">
    <property type="nucleotide sequence ID" value="NZ_FNKP01000002.1"/>
</dbReference>
<gene>
    <name evidence="2" type="ORF">SAMN05443245_5514</name>
</gene>
<dbReference type="AlphaFoldDB" id="A0A1H1IRN4"/>
<proteinExistence type="predicted"/>
<reference evidence="3" key="1">
    <citation type="submission" date="2016-10" db="EMBL/GenBank/DDBJ databases">
        <authorList>
            <person name="Varghese N."/>
        </authorList>
    </citation>
    <scope>NUCLEOTIDE SEQUENCE [LARGE SCALE GENOMIC DNA]</scope>
    <source>
        <strain evidence="3">GAS106B</strain>
    </source>
</reference>
<dbReference type="Proteomes" id="UP000183487">
    <property type="component" value="Unassembled WGS sequence"/>
</dbReference>
<dbReference type="InterPro" id="IPR002491">
    <property type="entry name" value="ABC_transptr_periplasmic_BD"/>
</dbReference>
<dbReference type="Pfam" id="PF01497">
    <property type="entry name" value="Peripla_BP_2"/>
    <property type="match status" value="1"/>
</dbReference>
<dbReference type="PANTHER" id="PTHR30535">
    <property type="entry name" value="VITAMIN B12-BINDING PROTEIN"/>
    <property type="match status" value="1"/>
</dbReference>
<dbReference type="InterPro" id="IPR050902">
    <property type="entry name" value="ABC_Transporter_SBP"/>
</dbReference>
<dbReference type="Gene3D" id="3.40.50.1980">
    <property type="entry name" value="Nitrogenase molybdenum iron protein domain"/>
    <property type="match status" value="2"/>
</dbReference>
<dbReference type="OrthoDB" id="9797736at2"/>
<name>A0A1H1IRN4_9BURK</name>
<feature type="domain" description="Fe/B12 periplasmic-binding" evidence="1">
    <location>
        <begin position="43"/>
        <end position="303"/>
    </location>
</feature>
<dbReference type="PROSITE" id="PS50983">
    <property type="entry name" value="FE_B12_PBP"/>
    <property type="match status" value="1"/>
</dbReference>